<feature type="transmembrane region" description="Helical" evidence="6">
    <location>
        <begin position="357"/>
        <end position="376"/>
    </location>
</feature>
<feature type="transmembrane region" description="Helical" evidence="6">
    <location>
        <begin position="305"/>
        <end position="325"/>
    </location>
</feature>
<evidence type="ECO:0000256" key="5">
    <source>
        <dbReference type="SAM" id="MobiDB-lite"/>
    </source>
</evidence>
<dbReference type="GO" id="GO:0005783">
    <property type="term" value="C:endoplasmic reticulum"/>
    <property type="evidence" value="ECO:0007669"/>
    <property type="project" value="TreeGrafter"/>
</dbReference>
<dbReference type="GO" id="GO:0005794">
    <property type="term" value="C:Golgi apparatus"/>
    <property type="evidence" value="ECO:0007669"/>
    <property type="project" value="TreeGrafter"/>
</dbReference>
<feature type="region of interest" description="Disordered" evidence="5">
    <location>
        <begin position="1"/>
        <end position="120"/>
    </location>
</feature>
<sequence>MKQHQNEHEQGGTSSAQRPCDPERAMGQTPQRQLSSSFQFGHSTGWASVPPTNPTPNAGEKMTSSTLARQTQQQNQQRMSRPTMSGQQSPGRVIVIDSEDDEPTIKRRERSERDNVPGSSFSTAPLANFAAATGLGAVPAATAPHWAAAQIALAKDIQRHFVLIEHKKKKCAEIHAQTVKNLKMMEKENDIPVAVPDNANAAEQQQLLQNGDKALPMVIGLSPPNVTAVAVAVQPPSPGLLRTQFVRKVVSTVVIMLAVDALISSLPFTLPPMAANNAFLGLVWFVVNNATMYSKRFRRSLTAKILLWILTSLVGLLEVMGTAQYTIHSVLIALAITSSLCFGVALFATISKKDLTSIFDILFIATMGLQLFGLVVDIGKFASQSILLPVVYAAIDVFLSMGWLAIYIQNTMGGRAREYSLDEHIFAVSNIYCAALEIFGWFLWFSELLIE</sequence>
<feature type="transmembrane region" description="Helical" evidence="6">
    <location>
        <begin position="382"/>
        <end position="404"/>
    </location>
</feature>
<name>A0A183C3V9_GLOPA</name>
<keyword evidence="2 6" id="KW-0812">Transmembrane</keyword>
<feature type="transmembrane region" description="Helical" evidence="6">
    <location>
        <begin position="331"/>
        <end position="350"/>
    </location>
</feature>
<feature type="transmembrane region" description="Helical" evidence="6">
    <location>
        <begin position="425"/>
        <end position="445"/>
    </location>
</feature>
<dbReference type="PANTHER" id="PTHR23291:SF127">
    <property type="entry name" value="PROTEIN LIFEGUARD 1-LIKE"/>
    <property type="match status" value="1"/>
</dbReference>
<proteinExistence type="predicted"/>
<reference evidence="7" key="1">
    <citation type="submission" date="2013-12" db="EMBL/GenBank/DDBJ databases">
        <authorList>
            <person name="Aslett M."/>
        </authorList>
    </citation>
    <scope>NUCLEOTIDE SEQUENCE [LARGE SCALE GENOMIC DNA]</scope>
    <source>
        <strain evidence="7">Lindley</strain>
    </source>
</reference>
<feature type="compositionally biased region" description="Basic and acidic residues" evidence="5">
    <location>
        <begin position="1"/>
        <end position="10"/>
    </location>
</feature>
<dbReference type="InterPro" id="IPR006214">
    <property type="entry name" value="Bax_inhibitor_1-related"/>
</dbReference>
<reference evidence="8" key="3">
    <citation type="submission" date="2016-06" db="UniProtKB">
        <authorList>
            <consortium name="WormBaseParasite"/>
        </authorList>
    </citation>
    <scope>IDENTIFICATION</scope>
</reference>
<dbReference type="Proteomes" id="UP000050741">
    <property type="component" value="Unassembled WGS sequence"/>
</dbReference>
<keyword evidence="3 6" id="KW-1133">Transmembrane helix</keyword>
<reference evidence="7" key="2">
    <citation type="submission" date="2014-05" db="EMBL/GenBank/DDBJ databases">
        <title>The genome and life-stage specific transcriptomes of Globodera pallida elucidate key aspects of plant parasitism by a cyst nematode.</title>
        <authorList>
            <person name="Cotton J.A."/>
            <person name="Lilley C.J."/>
            <person name="Jones L.M."/>
            <person name="Kikuchi T."/>
            <person name="Reid A.J."/>
            <person name="Thorpe P."/>
            <person name="Tsai I.J."/>
            <person name="Beasley H."/>
            <person name="Blok V."/>
            <person name="Cock P.J.A."/>
            <person name="Van den Akker S.E."/>
            <person name="Holroyd N."/>
            <person name="Hunt M."/>
            <person name="Mantelin S."/>
            <person name="Naghra H."/>
            <person name="Pain A."/>
            <person name="Palomares-Rius J.E."/>
            <person name="Zarowiecki M."/>
            <person name="Berriman M."/>
            <person name="Jones J.T."/>
            <person name="Urwin P.E."/>
        </authorList>
    </citation>
    <scope>NUCLEOTIDE SEQUENCE [LARGE SCALE GENOMIC DNA]</scope>
    <source>
        <strain evidence="7">Lindley</strain>
    </source>
</reference>
<organism evidence="7 8">
    <name type="scientific">Globodera pallida</name>
    <name type="common">Potato cyst nematode worm</name>
    <name type="synonym">Heterodera pallida</name>
    <dbReference type="NCBI Taxonomy" id="36090"/>
    <lineage>
        <taxon>Eukaryota</taxon>
        <taxon>Metazoa</taxon>
        <taxon>Ecdysozoa</taxon>
        <taxon>Nematoda</taxon>
        <taxon>Chromadorea</taxon>
        <taxon>Rhabditida</taxon>
        <taxon>Tylenchina</taxon>
        <taxon>Tylenchomorpha</taxon>
        <taxon>Tylenchoidea</taxon>
        <taxon>Heteroderidae</taxon>
        <taxon>Heteroderinae</taxon>
        <taxon>Globodera</taxon>
    </lineage>
</organism>
<protein>
    <submittedName>
        <fullName evidence="8">MARVEL domain-containing protein</fullName>
    </submittedName>
</protein>
<keyword evidence="7" id="KW-1185">Reference proteome</keyword>
<accession>A0A183C3V9</accession>
<evidence type="ECO:0000256" key="3">
    <source>
        <dbReference type="ARBA" id="ARBA00022989"/>
    </source>
</evidence>
<dbReference type="PANTHER" id="PTHR23291">
    <property type="entry name" value="BAX INHIBITOR-RELATED"/>
    <property type="match status" value="1"/>
</dbReference>
<evidence type="ECO:0000256" key="4">
    <source>
        <dbReference type="ARBA" id="ARBA00023136"/>
    </source>
</evidence>
<dbReference type="WBParaSite" id="GPLIN_000755300">
    <property type="protein sequence ID" value="GPLIN_000755300"/>
    <property type="gene ID" value="GPLIN_000755300"/>
</dbReference>
<comment type="subcellular location">
    <subcellularLocation>
        <location evidence="1">Membrane</location>
        <topology evidence="1">Multi-pass membrane protein</topology>
    </subcellularLocation>
</comment>
<keyword evidence="4 6" id="KW-0472">Membrane</keyword>
<feature type="compositionally biased region" description="Polar residues" evidence="5">
    <location>
        <begin position="28"/>
        <end position="46"/>
    </location>
</feature>
<evidence type="ECO:0000256" key="6">
    <source>
        <dbReference type="SAM" id="Phobius"/>
    </source>
</evidence>
<evidence type="ECO:0000256" key="2">
    <source>
        <dbReference type="ARBA" id="ARBA00022692"/>
    </source>
</evidence>
<dbReference type="GO" id="GO:0016020">
    <property type="term" value="C:membrane"/>
    <property type="evidence" value="ECO:0007669"/>
    <property type="project" value="UniProtKB-SubCell"/>
</dbReference>
<evidence type="ECO:0000256" key="1">
    <source>
        <dbReference type="ARBA" id="ARBA00004141"/>
    </source>
</evidence>
<evidence type="ECO:0000313" key="7">
    <source>
        <dbReference type="Proteomes" id="UP000050741"/>
    </source>
</evidence>
<feature type="compositionally biased region" description="Polar residues" evidence="5">
    <location>
        <begin position="78"/>
        <end position="90"/>
    </location>
</feature>
<dbReference type="GO" id="GO:2001234">
    <property type="term" value="P:negative regulation of apoptotic signaling pathway"/>
    <property type="evidence" value="ECO:0007669"/>
    <property type="project" value="TreeGrafter"/>
</dbReference>
<feature type="compositionally biased region" description="Basic and acidic residues" evidence="5">
    <location>
        <begin position="103"/>
        <end position="115"/>
    </location>
</feature>
<dbReference type="AlphaFoldDB" id="A0A183C3V9"/>
<dbReference type="Pfam" id="PF01027">
    <property type="entry name" value="Bax1-I"/>
    <property type="match status" value="1"/>
</dbReference>
<evidence type="ECO:0000313" key="8">
    <source>
        <dbReference type="WBParaSite" id="GPLIN_000755300"/>
    </source>
</evidence>
<feature type="transmembrane region" description="Helical" evidence="6">
    <location>
        <begin position="274"/>
        <end position="293"/>
    </location>
</feature>